<evidence type="ECO:0000313" key="2">
    <source>
        <dbReference type="Proteomes" id="UP001600894"/>
    </source>
</evidence>
<protein>
    <submittedName>
        <fullName evidence="1">Sugar-phosphatase</fullName>
    </submittedName>
</protein>
<dbReference type="NCBIfam" id="TIGR01484">
    <property type="entry name" value="HAD-SF-IIB"/>
    <property type="match status" value="1"/>
</dbReference>
<sequence>MKVSLIVSDIDGTILPAGCGQDGKRSDGPGVSDGIERLGRLIREWGLPFTLASGRPLDMMDTLGDLLGVTLPMVACNGAAAGKRNRLLWNERLLTAQVRAAIEYADHLGMAVIATDGSDEIVYRQNEYTKSHSENGSWVKTWRPATEEDWGGWNIQKLLIIDPDSPGRVDEIIEKLERGQEYGAAMSILRYDDRGIEVMPGGCTKGMGVKRLADNLGIPMDEVMVLGDNKNDIDMFREAGLCAAVFNAVPVLKEEADYISCSQWVYGVIEALETLVIPQLYSEHPAQRQTNRKR</sequence>
<dbReference type="Gene3D" id="3.40.50.1000">
    <property type="entry name" value="HAD superfamily/HAD-like"/>
    <property type="match status" value="1"/>
</dbReference>
<keyword evidence="2" id="KW-1185">Reference proteome</keyword>
<dbReference type="InterPro" id="IPR006379">
    <property type="entry name" value="HAD-SF_hydro_IIB"/>
</dbReference>
<dbReference type="EMBL" id="BAABXL010000001">
    <property type="protein sequence ID" value="GAA6267549.1"/>
    <property type="molecule type" value="Genomic_DNA"/>
</dbReference>
<dbReference type="RefSeq" id="WP_178302428.1">
    <property type="nucleotide sequence ID" value="NZ_BAABXL010000001.1"/>
</dbReference>
<dbReference type="InterPro" id="IPR036412">
    <property type="entry name" value="HAD-like_sf"/>
</dbReference>
<dbReference type="InterPro" id="IPR023214">
    <property type="entry name" value="HAD_sf"/>
</dbReference>
<organism evidence="1 2">
    <name type="scientific">Enterocloster alcoholdehydrogenati</name>
    <dbReference type="NCBI Taxonomy" id="2547410"/>
    <lineage>
        <taxon>Bacteria</taxon>
        <taxon>Bacillati</taxon>
        <taxon>Bacillota</taxon>
        <taxon>Clostridia</taxon>
        <taxon>Lachnospirales</taxon>
        <taxon>Lachnospiraceae</taxon>
        <taxon>Enterocloster</taxon>
    </lineage>
</organism>
<comment type="caution">
    <text evidence="1">The sequence shown here is derived from an EMBL/GenBank/DDBJ whole genome shotgun (WGS) entry which is preliminary data.</text>
</comment>
<gene>
    <name evidence="1" type="primary">yidA</name>
    <name evidence="1" type="ORF">F130042H8_06090</name>
</gene>
<accession>A0ABQ0AU39</accession>
<proteinExistence type="predicted"/>
<evidence type="ECO:0000313" key="1">
    <source>
        <dbReference type="EMBL" id="GAA6267549.1"/>
    </source>
</evidence>
<dbReference type="SUPFAM" id="SSF56784">
    <property type="entry name" value="HAD-like"/>
    <property type="match status" value="1"/>
</dbReference>
<dbReference type="Gene3D" id="3.30.1240.10">
    <property type="match status" value="1"/>
</dbReference>
<dbReference type="PANTHER" id="PTHR10000">
    <property type="entry name" value="PHOSPHOSERINE PHOSPHATASE"/>
    <property type="match status" value="1"/>
</dbReference>
<reference evidence="1 2" key="1">
    <citation type="submission" date="2024-04" db="EMBL/GenBank/DDBJ databases">
        <title>Defined microbial consortia suppress multidrug-resistant proinflammatory Enterobacteriaceae via ecological control.</title>
        <authorList>
            <person name="Furuichi M."/>
            <person name="Kawaguchi T."/>
            <person name="Pust M."/>
            <person name="Yasuma K."/>
            <person name="Plichta D."/>
            <person name="Hasegawa N."/>
            <person name="Ohya T."/>
            <person name="Bhattarai S."/>
            <person name="Sasajima S."/>
            <person name="Aoto Y."/>
            <person name="Tuganbaev T."/>
            <person name="Yaginuma M."/>
            <person name="Ueda M."/>
            <person name="Okahashi N."/>
            <person name="Amafuji K."/>
            <person name="Kiridooshi Y."/>
            <person name="Sugita K."/>
            <person name="Strazar M."/>
            <person name="Skelly A."/>
            <person name="Suda W."/>
            <person name="Hattori M."/>
            <person name="Nakamoto N."/>
            <person name="Caballero S."/>
            <person name="Norman J."/>
            <person name="Olle B."/>
            <person name="Tanoue T."/>
            <person name="Arita M."/>
            <person name="Bucci V."/>
            <person name="Atarashi K."/>
            <person name="Xavier R."/>
            <person name="Honda K."/>
        </authorList>
    </citation>
    <scope>NUCLEOTIDE SEQUENCE [LARGE SCALE GENOMIC DNA]</scope>
    <source>
        <strain evidence="2">f13</strain>
    </source>
</reference>
<dbReference type="Proteomes" id="UP001600894">
    <property type="component" value="Unassembled WGS sequence"/>
</dbReference>
<dbReference type="PANTHER" id="PTHR10000:SF8">
    <property type="entry name" value="HAD SUPERFAMILY HYDROLASE-LIKE, TYPE 3"/>
    <property type="match status" value="1"/>
</dbReference>
<dbReference type="Pfam" id="PF08282">
    <property type="entry name" value="Hydrolase_3"/>
    <property type="match status" value="1"/>
</dbReference>
<name>A0ABQ0AU39_9FIRM</name>